<name>A0A0M7B5R8_9RHOB</name>
<evidence type="ECO:0000313" key="2">
    <source>
        <dbReference type="EMBL" id="CUH07074.1"/>
    </source>
</evidence>
<feature type="compositionally biased region" description="Basic and acidic residues" evidence="1">
    <location>
        <begin position="76"/>
        <end position="85"/>
    </location>
</feature>
<proteinExistence type="predicted"/>
<feature type="region of interest" description="Disordered" evidence="1">
    <location>
        <begin position="208"/>
        <end position="234"/>
    </location>
</feature>
<reference evidence="2 3" key="1">
    <citation type="submission" date="2015-09" db="EMBL/GenBank/DDBJ databases">
        <authorList>
            <person name="Jackson K.R."/>
            <person name="Lunt B.L."/>
            <person name="Fisher J.N.B."/>
            <person name="Gardner A.V."/>
            <person name="Bailey M.E."/>
            <person name="Deus L.M."/>
            <person name="Earl A.S."/>
            <person name="Gibby P.D."/>
            <person name="Hartmann K.A."/>
            <person name="Liu J.E."/>
            <person name="Manci A.M."/>
            <person name="Nielsen D.A."/>
            <person name="Solomon M.B."/>
            <person name="Breakwell D.P."/>
            <person name="Burnett S.H."/>
            <person name="Grose J.H."/>
        </authorList>
    </citation>
    <scope>NUCLEOTIDE SEQUENCE [LARGE SCALE GENOMIC DNA]</scope>
    <source>
        <strain evidence="2 3">CECT 7799</strain>
    </source>
</reference>
<dbReference type="STRING" id="313367.JSE7799_00003"/>
<evidence type="ECO:0008006" key="4">
    <source>
        <dbReference type="Google" id="ProtNLM"/>
    </source>
</evidence>
<dbReference type="Proteomes" id="UP000049455">
    <property type="component" value="Unassembled WGS sequence"/>
</dbReference>
<sequence length="245" mass="26017">MRTMRTILAATAALSLAACEPPLPNSTMAGPVVTTPAQAAAAREAQLTGRMTELENGAMPRPRPIDTSGPSSTQNEAERLAEETRAALGIGGTPPPLPTPLETSPPELDRNNPSISQEQDFAAVSAERDIEADAERLRAARERYRVVRPEELELERPADTGPNIFAYALNDARPVGTEGAFRRGFGASAGRAEQRCAAYTSEDKAQEAFLGGGGPERDRLGLDPDGDGNACGWDPAVVRNLVRSQ</sequence>
<dbReference type="RefSeq" id="WP_055661764.1">
    <property type="nucleotide sequence ID" value="NZ_CYPR01000001.1"/>
</dbReference>
<dbReference type="PROSITE" id="PS51257">
    <property type="entry name" value="PROKAR_LIPOPROTEIN"/>
    <property type="match status" value="1"/>
</dbReference>
<feature type="region of interest" description="Disordered" evidence="1">
    <location>
        <begin position="53"/>
        <end position="114"/>
    </location>
</feature>
<dbReference type="EMBL" id="CYPR01000001">
    <property type="protein sequence ID" value="CUH07074.1"/>
    <property type="molecule type" value="Genomic_DNA"/>
</dbReference>
<gene>
    <name evidence="2" type="ORF">JSE7799_00003</name>
</gene>
<organism evidence="2 3">
    <name type="scientific">Jannaschia seosinensis</name>
    <dbReference type="NCBI Taxonomy" id="313367"/>
    <lineage>
        <taxon>Bacteria</taxon>
        <taxon>Pseudomonadati</taxon>
        <taxon>Pseudomonadota</taxon>
        <taxon>Alphaproteobacteria</taxon>
        <taxon>Rhodobacterales</taxon>
        <taxon>Roseobacteraceae</taxon>
        <taxon>Jannaschia</taxon>
    </lineage>
</organism>
<evidence type="ECO:0000256" key="1">
    <source>
        <dbReference type="SAM" id="MobiDB-lite"/>
    </source>
</evidence>
<protein>
    <recommendedName>
        <fullName evidence="4">Excalibur calcium-binding domain-containing protein</fullName>
    </recommendedName>
</protein>
<accession>A0A0M7B5R8</accession>
<evidence type="ECO:0000313" key="3">
    <source>
        <dbReference type="Proteomes" id="UP000049455"/>
    </source>
</evidence>
<dbReference type="AlphaFoldDB" id="A0A0M7B5R8"/>
<keyword evidence="3" id="KW-1185">Reference proteome</keyword>